<evidence type="ECO:0000256" key="1">
    <source>
        <dbReference type="SAM" id="SignalP"/>
    </source>
</evidence>
<dbReference type="Pfam" id="PF04392">
    <property type="entry name" value="ABC_sub_bind"/>
    <property type="match status" value="1"/>
</dbReference>
<keyword evidence="1" id="KW-0732">Signal</keyword>
<dbReference type="PROSITE" id="PS51257">
    <property type="entry name" value="PROKAR_LIPOPROTEIN"/>
    <property type="match status" value="1"/>
</dbReference>
<dbReference type="Gene3D" id="3.40.50.2300">
    <property type="match status" value="2"/>
</dbReference>
<protein>
    <submittedName>
        <fullName evidence="2">ABC transporter substrate-binding protein</fullName>
    </submittedName>
</protein>
<dbReference type="SUPFAM" id="SSF53822">
    <property type="entry name" value="Periplasmic binding protein-like I"/>
    <property type="match status" value="2"/>
</dbReference>
<proteinExistence type="predicted"/>
<dbReference type="EMBL" id="JACRTE010000002">
    <property type="protein sequence ID" value="MBC8595811.1"/>
    <property type="molecule type" value="Genomic_DNA"/>
</dbReference>
<dbReference type="AlphaFoldDB" id="A0A926F6W7"/>
<feature type="signal peptide" evidence="1">
    <location>
        <begin position="1"/>
        <end position="24"/>
    </location>
</feature>
<dbReference type="InterPro" id="IPR007487">
    <property type="entry name" value="ABC_transpt-TYRBP-like"/>
</dbReference>
<comment type="caution">
    <text evidence="2">The sequence shown here is derived from an EMBL/GenBank/DDBJ whole genome shotgun (WGS) entry which is preliminary data.</text>
</comment>
<dbReference type="Proteomes" id="UP000647416">
    <property type="component" value="Unassembled WGS sequence"/>
</dbReference>
<keyword evidence="3" id="KW-1185">Reference proteome</keyword>
<name>A0A926F6W7_9FIRM</name>
<reference evidence="2" key="1">
    <citation type="submission" date="2020-08" db="EMBL/GenBank/DDBJ databases">
        <title>Genome public.</title>
        <authorList>
            <person name="Liu C."/>
            <person name="Sun Q."/>
        </authorList>
    </citation>
    <scope>NUCLEOTIDE SEQUENCE</scope>
    <source>
        <strain evidence="2">NSJ-50</strain>
    </source>
</reference>
<sequence length="331" mass="35046">MRKKFLSAVGVVCTAALLFTGCGANQTGETGVEKNDKVYKIGVTQYADHPSLDNCREGFIQGLANEGFKEGENIEIETVNAQAEMSKATQIAQTFASAGKDLVCGIATPSAQALYASCAEKNIPVIFNAISDPVAAKLAKSETEALPGITGISDKLPVEDQLKLIREILPDAKKIGIIYTTGEANSVSTIEEYKKLAPTYGFEIVDKGITKQAEIPQVMDVILTQVDCISNLTDNTVVAALGVVLEKANAAKIPVFGSEEEQVKNGCVASAGLDYVKLGVQAGEMAAKVLKGTKIDTIPFETLKETKYTFNEDAAKALGITISAETLAKAK</sequence>
<dbReference type="CDD" id="cd06325">
    <property type="entry name" value="PBP1_ABC_unchar_transporter"/>
    <property type="match status" value="1"/>
</dbReference>
<feature type="chain" id="PRO_5038047021" evidence="1">
    <location>
        <begin position="25"/>
        <end position="331"/>
    </location>
</feature>
<dbReference type="PANTHER" id="PTHR35271:SF1">
    <property type="entry name" value="ABC TRANSPORTER, SUBSTRATE-BINDING LIPOPROTEIN"/>
    <property type="match status" value="1"/>
</dbReference>
<evidence type="ECO:0000313" key="3">
    <source>
        <dbReference type="Proteomes" id="UP000647416"/>
    </source>
</evidence>
<organism evidence="2 3">
    <name type="scientific">Qingrenia yutianensis</name>
    <dbReference type="NCBI Taxonomy" id="2763676"/>
    <lineage>
        <taxon>Bacteria</taxon>
        <taxon>Bacillati</taxon>
        <taxon>Bacillota</taxon>
        <taxon>Clostridia</taxon>
        <taxon>Eubacteriales</taxon>
        <taxon>Oscillospiraceae</taxon>
        <taxon>Qingrenia</taxon>
    </lineage>
</organism>
<evidence type="ECO:0000313" key="2">
    <source>
        <dbReference type="EMBL" id="MBC8595811.1"/>
    </source>
</evidence>
<dbReference type="InterPro" id="IPR028082">
    <property type="entry name" value="Peripla_BP_I"/>
</dbReference>
<dbReference type="PANTHER" id="PTHR35271">
    <property type="entry name" value="ABC TRANSPORTER, SUBSTRATE-BINDING LIPOPROTEIN-RELATED"/>
    <property type="match status" value="1"/>
</dbReference>
<accession>A0A926F6W7</accession>
<gene>
    <name evidence="2" type="ORF">H8706_02875</name>
</gene>